<comment type="caution">
    <text evidence="1">The sequence shown here is derived from an EMBL/GenBank/DDBJ whole genome shotgun (WGS) entry which is preliminary data.</text>
</comment>
<name>A0A0G0ZXE2_9BACT</name>
<dbReference type="InterPro" id="IPR036291">
    <property type="entry name" value="NAD(P)-bd_dom_sf"/>
</dbReference>
<dbReference type="Gene3D" id="3.40.50.720">
    <property type="entry name" value="NAD(P)-binding Rossmann-like Domain"/>
    <property type="match status" value="1"/>
</dbReference>
<organism evidence="1">
    <name type="scientific">Candidatus Woesebacteria bacterium GW2011_GWA1_41_7</name>
    <dbReference type="NCBI Taxonomy" id="1618556"/>
    <lineage>
        <taxon>Bacteria</taxon>
        <taxon>Candidatus Woeseibacteriota</taxon>
    </lineage>
</organism>
<feature type="non-terminal residue" evidence="1">
    <location>
        <position position="1"/>
    </location>
</feature>
<dbReference type="Proteomes" id="UP000033969">
    <property type="component" value="Unassembled WGS sequence"/>
</dbReference>
<reference evidence="1" key="1">
    <citation type="journal article" date="2015" name="Nature">
        <title>rRNA introns, odd ribosomes, and small enigmatic genomes across a large radiation of phyla.</title>
        <authorList>
            <person name="Brown C.T."/>
            <person name="Hug L.A."/>
            <person name="Thomas B.C."/>
            <person name="Sharon I."/>
            <person name="Castelle C.J."/>
            <person name="Singh A."/>
            <person name="Wilkins M.J."/>
            <person name="Williams K.H."/>
            <person name="Banfield J.F."/>
        </authorList>
    </citation>
    <scope>NUCLEOTIDE SEQUENCE [LARGE SCALE GENOMIC DNA]</scope>
</reference>
<dbReference type="EMBL" id="LCBU01000018">
    <property type="protein sequence ID" value="KKS17768.1"/>
    <property type="molecule type" value="Genomic_DNA"/>
</dbReference>
<gene>
    <name evidence="1" type="ORF">UU74_C0018G0001</name>
</gene>
<evidence type="ECO:0000313" key="1">
    <source>
        <dbReference type="EMBL" id="KKS17768.1"/>
    </source>
</evidence>
<keyword evidence="1" id="KW-0413">Isomerase</keyword>
<accession>A0A0G0ZXE2</accession>
<protein>
    <submittedName>
        <fullName evidence="1">3-beta hydroxysteroid dehydrogenase/isomerase family protein</fullName>
    </submittedName>
</protein>
<dbReference type="SUPFAM" id="SSF51735">
    <property type="entry name" value="NAD(P)-binding Rossmann-fold domains"/>
    <property type="match status" value="1"/>
</dbReference>
<dbReference type="GO" id="GO:0016853">
    <property type="term" value="F:isomerase activity"/>
    <property type="evidence" value="ECO:0007669"/>
    <property type="project" value="UniProtKB-KW"/>
</dbReference>
<dbReference type="AlphaFoldDB" id="A0A0G0ZXE2"/>
<sequence>FETFYNLGYKLLPILFKNEPLLSKMKVQTLTDNWFYDISKAKKDLGFNPKVSYDMGIRKVVDWYLNNE</sequence>
<proteinExistence type="predicted"/>